<dbReference type="AlphaFoldDB" id="A0A7L4UT35"/>
<keyword evidence="1 7" id="KW-0820">tRNA-binding</keyword>
<dbReference type="GO" id="GO:0141100">
    <property type="term" value="F:tRNA (guanine(18)-2'-O)-methyltransferase activity"/>
    <property type="evidence" value="ECO:0007669"/>
    <property type="project" value="UniProtKB-UniRule"/>
</dbReference>
<feature type="domain" description="tRNA/rRNA methyltransferase SpoU type" evidence="8">
    <location>
        <begin position="40"/>
        <end position="183"/>
    </location>
</feature>
<sequence length="237" mass="27275">MRLYPFFCTMKLLIDYLSALVTQERMQVLERVSQNRTRHLTVVLEDIFQPQNASAVLRTCDCFGIQDVHIVENTNEYNINPDVVLGASQWLSIYNYNTQKENTSTALQALKSEGYRIVATSPHAEERSLEKFDVTAQKTALVFGTELTGISETVNEYADDFLKIPMFGFTESFNISVSAALILQQLVSQLRDSDIDWRLPNDEREALLVDWLLKTVKHSDKVLRRFYKEHPDFTPLT</sequence>
<dbReference type="EC" id="2.1.1.34" evidence="7"/>
<evidence type="ECO:0000256" key="6">
    <source>
        <dbReference type="ARBA" id="ARBA00022884"/>
    </source>
</evidence>
<protein>
    <recommendedName>
        <fullName evidence="7">tRNA (guanosine(18)-2'-O)-methyltransferase</fullName>
        <ecNumber evidence="7">2.1.1.34</ecNumber>
    </recommendedName>
    <alternativeName>
        <fullName evidence="7">tRNA [Gm18] methyltransferase</fullName>
    </alternativeName>
</protein>
<evidence type="ECO:0000256" key="7">
    <source>
        <dbReference type="HAMAP-Rule" id="MF_02060"/>
    </source>
</evidence>
<comment type="similarity">
    <text evidence="7">Belongs to the class IV-like SAM-binding methyltransferase superfamily. RNA methyltransferase TrmH family.</text>
</comment>
<name>A0A7L4UT35_BALHA</name>
<keyword evidence="5 7" id="KW-0819">tRNA processing</keyword>
<feature type="binding site" evidence="7">
    <location>
        <position position="120"/>
    </location>
    <ligand>
        <name>S-adenosyl-L-methionine</name>
        <dbReference type="ChEBI" id="CHEBI:59789"/>
    </ligand>
</feature>
<evidence type="ECO:0000259" key="8">
    <source>
        <dbReference type="Pfam" id="PF00588"/>
    </source>
</evidence>
<comment type="catalytic activity">
    <reaction evidence="7">
        <text>guanosine(18) in tRNA + S-adenosyl-L-methionine = 2'-O-methylguanosine(18) in tRNA + S-adenosyl-L-homocysteine + H(+)</text>
        <dbReference type="Rhea" id="RHEA:20077"/>
        <dbReference type="Rhea" id="RHEA-COMP:10190"/>
        <dbReference type="Rhea" id="RHEA-COMP:10192"/>
        <dbReference type="ChEBI" id="CHEBI:15378"/>
        <dbReference type="ChEBI" id="CHEBI:57856"/>
        <dbReference type="ChEBI" id="CHEBI:59789"/>
        <dbReference type="ChEBI" id="CHEBI:74269"/>
        <dbReference type="ChEBI" id="CHEBI:74445"/>
        <dbReference type="EC" id="2.1.1.34"/>
    </reaction>
</comment>
<keyword evidence="2 7" id="KW-0489">Methyltransferase</keyword>
<reference evidence="9 10" key="1">
    <citation type="submission" date="2018-05" db="EMBL/GenBank/DDBJ databases">
        <title>Genomic Encyclopedia of Type Strains, Phase IV (KMG-IV): sequencing the most valuable type-strain genomes for metagenomic binning, comparative biology and taxonomic classification.</title>
        <authorList>
            <person name="Goeker M."/>
        </authorList>
    </citation>
    <scope>NUCLEOTIDE SEQUENCE [LARGE SCALE GENOMIC DNA]</scope>
    <source>
        <strain evidence="9 10">DSM 28579</strain>
    </source>
</reference>
<organism evidence="9 10">
    <name type="scientific">Balneicella halophila</name>
    <dbReference type="NCBI Taxonomy" id="1537566"/>
    <lineage>
        <taxon>Bacteria</taxon>
        <taxon>Pseudomonadati</taxon>
        <taxon>Bacteroidota</taxon>
        <taxon>Bacteroidia</taxon>
        <taxon>Bacteroidales</taxon>
        <taxon>Balneicellaceae</taxon>
        <taxon>Balneicella</taxon>
    </lineage>
</organism>
<comment type="caution">
    <text evidence="9">The sequence shown here is derived from an EMBL/GenBank/DDBJ whole genome shotgun (WGS) entry which is preliminary data.</text>
</comment>
<accession>A0A7L4UT35</accession>
<proteinExistence type="inferred from homology"/>
<evidence type="ECO:0000256" key="2">
    <source>
        <dbReference type="ARBA" id="ARBA00022603"/>
    </source>
</evidence>
<comment type="caution">
    <text evidence="7">Lacks conserved residue(s) required for the propagation of feature annotation.</text>
</comment>
<dbReference type="Pfam" id="PF00588">
    <property type="entry name" value="SpoU_methylase"/>
    <property type="match status" value="1"/>
</dbReference>
<dbReference type="CDD" id="cd18092">
    <property type="entry name" value="SpoU-like_TrmH"/>
    <property type="match status" value="1"/>
</dbReference>
<dbReference type="EMBL" id="QENZ01000003">
    <property type="protein sequence ID" value="PVX52457.1"/>
    <property type="molecule type" value="Genomic_DNA"/>
</dbReference>
<dbReference type="Gene3D" id="3.40.1280.10">
    <property type="match status" value="1"/>
</dbReference>
<evidence type="ECO:0000313" key="9">
    <source>
        <dbReference type="EMBL" id="PVX52457.1"/>
    </source>
</evidence>
<evidence type="ECO:0000256" key="4">
    <source>
        <dbReference type="ARBA" id="ARBA00022691"/>
    </source>
</evidence>
<dbReference type="InterPro" id="IPR033671">
    <property type="entry name" value="TrmH"/>
</dbReference>
<evidence type="ECO:0000256" key="3">
    <source>
        <dbReference type="ARBA" id="ARBA00022679"/>
    </source>
</evidence>
<evidence type="ECO:0000256" key="1">
    <source>
        <dbReference type="ARBA" id="ARBA00022555"/>
    </source>
</evidence>
<keyword evidence="6 7" id="KW-0694">RNA-binding</keyword>
<dbReference type="InterPro" id="IPR001537">
    <property type="entry name" value="SpoU_MeTrfase"/>
</dbReference>
<dbReference type="Proteomes" id="UP000251835">
    <property type="component" value="Unassembled WGS sequence"/>
</dbReference>
<keyword evidence="4 7" id="KW-0949">S-adenosyl-L-methionine</keyword>
<comment type="function">
    <text evidence="7">Catalyzes the 2'-O methylation of guanosine at position 18 in tRNA.</text>
</comment>
<dbReference type="InterPro" id="IPR029028">
    <property type="entry name" value="Alpha/beta_knot_MTases"/>
</dbReference>
<dbReference type="GO" id="GO:0002938">
    <property type="term" value="P:tRNA guanine ribose methylation"/>
    <property type="evidence" value="ECO:0007669"/>
    <property type="project" value="UniProtKB-UniRule"/>
</dbReference>
<dbReference type="GO" id="GO:0000049">
    <property type="term" value="F:tRNA binding"/>
    <property type="evidence" value="ECO:0007669"/>
    <property type="project" value="UniProtKB-UniRule"/>
</dbReference>
<dbReference type="PANTHER" id="PTHR43453:SF1">
    <property type="entry name" value="TRNA_RRNA METHYLTRANSFERASE SPOU TYPE DOMAIN-CONTAINING PROTEIN"/>
    <property type="match status" value="1"/>
</dbReference>
<gene>
    <name evidence="7" type="primary">trmH</name>
    <name evidence="9" type="ORF">C7377_0774</name>
</gene>
<dbReference type="HAMAP" id="MF_02060">
    <property type="entry name" value="tRNA_methyltr_TrmH"/>
    <property type="match status" value="1"/>
</dbReference>
<keyword evidence="10" id="KW-1185">Reference proteome</keyword>
<evidence type="ECO:0000256" key="5">
    <source>
        <dbReference type="ARBA" id="ARBA00022694"/>
    </source>
</evidence>
<dbReference type="InterPro" id="IPR029026">
    <property type="entry name" value="tRNA_m1G_MTases_N"/>
</dbReference>
<dbReference type="PANTHER" id="PTHR43453">
    <property type="entry name" value="RRNA METHYLASE-LIKE"/>
    <property type="match status" value="1"/>
</dbReference>
<keyword evidence="3 7" id="KW-0808">Transferase</keyword>
<evidence type="ECO:0000313" key="10">
    <source>
        <dbReference type="Proteomes" id="UP000251835"/>
    </source>
</evidence>
<feature type="binding site" evidence="7">
    <location>
        <position position="164"/>
    </location>
    <ligand>
        <name>S-adenosyl-L-methionine</name>
        <dbReference type="ChEBI" id="CHEBI:59789"/>
    </ligand>
</feature>
<dbReference type="SUPFAM" id="SSF75217">
    <property type="entry name" value="alpha/beta knot"/>
    <property type="match status" value="1"/>
</dbReference>